<dbReference type="InterPro" id="IPR013830">
    <property type="entry name" value="SGNH_hydro"/>
</dbReference>
<gene>
    <name evidence="2" type="ORF">ACFOPH_11810</name>
</gene>
<dbReference type="PANTHER" id="PTHR43784">
    <property type="entry name" value="GDSL-LIKE LIPASE/ACYLHYDROLASE, PUTATIVE (AFU_ORTHOLOGUE AFUA_2G00820)-RELATED"/>
    <property type="match status" value="1"/>
</dbReference>
<dbReference type="RefSeq" id="WP_379735423.1">
    <property type="nucleotide sequence ID" value="NZ_JBHRVV010000001.1"/>
</dbReference>
<dbReference type="EMBL" id="JBHRVV010000001">
    <property type="protein sequence ID" value="MFC3458924.1"/>
    <property type="molecule type" value="Genomic_DNA"/>
</dbReference>
<evidence type="ECO:0000313" key="2">
    <source>
        <dbReference type="EMBL" id="MFC3458924.1"/>
    </source>
</evidence>
<dbReference type="InterPro" id="IPR036514">
    <property type="entry name" value="SGNH_hydro_sf"/>
</dbReference>
<reference evidence="3" key="1">
    <citation type="journal article" date="2019" name="Int. J. Syst. Evol. Microbiol.">
        <title>The Global Catalogue of Microorganisms (GCM) 10K type strain sequencing project: providing services to taxonomists for standard genome sequencing and annotation.</title>
        <authorList>
            <consortium name="The Broad Institute Genomics Platform"/>
            <consortium name="The Broad Institute Genome Sequencing Center for Infectious Disease"/>
            <person name="Wu L."/>
            <person name="Ma J."/>
        </authorList>
    </citation>
    <scope>NUCLEOTIDE SEQUENCE [LARGE SCALE GENOMIC DNA]</scope>
    <source>
        <strain evidence="3">CCM 7480</strain>
    </source>
</reference>
<dbReference type="GO" id="GO:0016787">
    <property type="term" value="F:hydrolase activity"/>
    <property type="evidence" value="ECO:0007669"/>
    <property type="project" value="UniProtKB-KW"/>
</dbReference>
<dbReference type="SUPFAM" id="SSF52266">
    <property type="entry name" value="SGNH hydrolase"/>
    <property type="match status" value="1"/>
</dbReference>
<protein>
    <submittedName>
        <fullName evidence="2">SGNH/GDSL hydrolase family protein</fullName>
    </submittedName>
</protein>
<name>A0ABV7PLU2_9BURK</name>
<comment type="caution">
    <text evidence="2">The sequence shown here is derived from an EMBL/GenBank/DDBJ whole genome shotgun (WGS) entry which is preliminary data.</text>
</comment>
<dbReference type="Pfam" id="PF13472">
    <property type="entry name" value="Lipase_GDSL_2"/>
    <property type="match status" value="1"/>
</dbReference>
<feature type="domain" description="SGNH hydrolase-type esterase" evidence="1">
    <location>
        <begin position="249"/>
        <end position="473"/>
    </location>
</feature>
<dbReference type="CDD" id="cd01830">
    <property type="entry name" value="XynE_like"/>
    <property type="match status" value="1"/>
</dbReference>
<keyword evidence="2" id="KW-0378">Hydrolase</keyword>
<evidence type="ECO:0000259" key="1">
    <source>
        <dbReference type="Pfam" id="PF13472"/>
    </source>
</evidence>
<dbReference type="PANTHER" id="PTHR43784:SF2">
    <property type="entry name" value="GDSL-LIKE LIPASE_ACYLHYDROLASE, PUTATIVE (AFU_ORTHOLOGUE AFUA_2G00820)-RELATED"/>
    <property type="match status" value="1"/>
</dbReference>
<keyword evidence="3" id="KW-1185">Reference proteome</keyword>
<evidence type="ECO:0000313" key="3">
    <source>
        <dbReference type="Proteomes" id="UP001595665"/>
    </source>
</evidence>
<proteinExistence type="predicted"/>
<organism evidence="2 3">
    <name type="scientific">Massilia haematophila</name>
    <dbReference type="NCBI Taxonomy" id="457923"/>
    <lineage>
        <taxon>Bacteria</taxon>
        <taxon>Pseudomonadati</taxon>
        <taxon>Pseudomonadota</taxon>
        <taxon>Betaproteobacteria</taxon>
        <taxon>Burkholderiales</taxon>
        <taxon>Oxalobacteraceae</taxon>
        <taxon>Telluria group</taxon>
        <taxon>Massilia</taxon>
    </lineage>
</organism>
<sequence length="498" mass="52295">MKMMLQSRSSPVYPAPRARGSLMQSLVQSLGQSVTGSLAALRRTRRGVLAAGALALAGLALPLSVHADNKGLWDTSQQWVGTWGTAPAGPPLPAQTQTFTDQTLRLIVHTSIGGSQVRIRVSNELGTTPLRIGAAHIALRQSGADIVPGSDRVLTFSGATSITVPPGAPVLSDPVALNVPALGDLAVSLYLPGEVQATTIHGSAFQTNYVSLPGNFTGAATLPTQRTINAWPFLTEVDVDAPGAGAIVALGDSITDGAVTTIDANRRWPDLLALRLQTTRDQVAGAKASPGAPSASTSAALQALNSRLGVVNRGIGGNRLLRDPGEQPLFGRAALARFDRDVLAMAGVRYLIVLIGINDIGHPGTGTIPVSESVTAQDLIAGYRQLIARAHAKGIPVYGATLTPFEGTVFPGYYTPEKEAVRQAVNNWIRSSDEFDAVIDFDRAVRDPSHPTRMLPAYDSGDHLHPNDLGMQAMANAIPLELFRGSVAALPAGQQKRK</sequence>
<dbReference type="Proteomes" id="UP001595665">
    <property type="component" value="Unassembled WGS sequence"/>
</dbReference>
<dbReference type="Gene3D" id="3.40.50.1110">
    <property type="entry name" value="SGNH hydrolase"/>
    <property type="match status" value="1"/>
</dbReference>
<accession>A0ABV7PLU2</accession>
<dbReference type="InterPro" id="IPR053140">
    <property type="entry name" value="GDSL_Rv0518-like"/>
</dbReference>